<protein>
    <recommendedName>
        <fullName evidence="1">NAD(P)-binding domain-containing protein</fullName>
    </recommendedName>
</protein>
<dbReference type="OrthoDB" id="10262413at2759"/>
<proteinExistence type="predicted"/>
<comment type="caution">
    <text evidence="2">The sequence shown here is derived from an EMBL/GenBank/DDBJ whole genome shotgun (WGS) entry which is preliminary data.</text>
</comment>
<dbReference type="InterPro" id="IPR051783">
    <property type="entry name" value="NAD(P)-dependent_oxidoreduct"/>
</dbReference>
<evidence type="ECO:0000313" key="2">
    <source>
        <dbReference type="EMBL" id="RMJ02496.1"/>
    </source>
</evidence>
<dbReference type="STRING" id="2010991.A0A3M2RAZ8"/>
<dbReference type="PANTHER" id="PTHR48079">
    <property type="entry name" value="PROTEIN YEEZ"/>
    <property type="match status" value="1"/>
</dbReference>
<dbReference type="InterPro" id="IPR016040">
    <property type="entry name" value="NAD(P)-bd_dom"/>
</dbReference>
<dbReference type="SUPFAM" id="SSF51735">
    <property type="entry name" value="NAD(P)-binding Rossmann-fold domains"/>
    <property type="match status" value="1"/>
</dbReference>
<dbReference type="Proteomes" id="UP000277212">
    <property type="component" value="Unassembled WGS sequence"/>
</dbReference>
<accession>A0A3M2RAZ8</accession>
<reference evidence="2 3" key="1">
    <citation type="submission" date="2017-06" db="EMBL/GenBank/DDBJ databases">
        <title>Comparative genomic analysis of Ambrosia Fusariam Clade fungi.</title>
        <authorList>
            <person name="Stajich J.E."/>
            <person name="Carrillo J."/>
            <person name="Kijimoto T."/>
            <person name="Eskalen A."/>
            <person name="O'Donnell K."/>
            <person name="Kasson M."/>
        </authorList>
    </citation>
    <scope>NUCLEOTIDE SEQUENCE [LARGE SCALE GENOMIC DNA]</scope>
    <source>
        <strain evidence="2">UCR3666</strain>
    </source>
</reference>
<dbReference type="InterPro" id="IPR036291">
    <property type="entry name" value="NAD(P)-bd_dom_sf"/>
</dbReference>
<organism evidence="2 3">
    <name type="scientific">Fusarium kuroshium</name>
    <dbReference type="NCBI Taxonomy" id="2010991"/>
    <lineage>
        <taxon>Eukaryota</taxon>
        <taxon>Fungi</taxon>
        <taxon>Dikarya</taxon>
        <taxon>Ascomycota</taxon>
        <taxon>Pezizomycotina</taxon>
        <taxon>Sordariomycetes</taxon>
        <taxon>Hypocreomycetidae</taxon>
        <taxon>Hypocreales</taxon>
        <taxon>Nectriaceae</taxon>
        <taxon>Fusarium</taxon>
        <taxon>Fusarium solani species complex</taxon>
    </lineage>
</organism>
<sequence length="349" mass="38008">MSHNVLLTGASGYLGGDLLAGLSEANLPPYGTLYALVRNPEQARAVEQHGAKPLAFDVKDEASVRAAVLDNEITVVFFLIDAASSVSQELIIKALGEVKKKTGSDVHFLHTSGAKLFSSHAGAPTDRALHDDEPNLYDIQAAQRADVDAFQPAVGVNKKIIDLAEANQVRSYIFVPCIVYGKGRGFGNLISIQIVAIVKAAKAMRRVYRTDQGHPTWPVCHVIDNTNLYIEILRGILENRDIGHGKEGYYLASSGSVAWDDIYSEFAKALTKRNLVDDDTVQYADDEALNGMATALNCSKDFVAVQLGGKCTFTAAHGNKIGWHAQYKPEHILETAESEVDWILQNLKD</sequence>
<dbReference type="GO" id="GO:0005737">
    <property type="term" value="C:cytoplasm"/>
    <property type="evidence" value="ECO:0007669"/>
    <property type="project" value="TreeGrafter"/>
</dbReference>
<dbReference type="EMBL" id="NKUJ01000549">
    <property type="protein sequence ID" value="RMJ02496.1"/>
    <property type="molecule type" value="Genomic_DNA"/>
</dbReference>
<dbReference type="Gene3D" id="3.40.50.720">
    <property type="entry name" value="NAD(P)-binding Rossmann-like Domain"/>
    <property type="match status" value="1"/>
</dbReference>
<gene>
    <name evidence="2" type="ORF">CDV36_015234</name>
</gene>
<name>A0A3M2RAZ8_9HYPO</name>
<dbReference type="PANTHER" id="PTHR48079:SF6">
    <property type="entry name" value="NAD(P)-BINDING DOMAIN-CONTAINING PROTEIN-RELATED"/>
    <property type="match status" value="1"/>
</dbReference>
<dbReference type="GO" id="GO:0004029">
    <property type="term" value="F:aldehyde dehydrogenase (NAD+) activity"/>
    <property type="evidence" value="ECO:0007669"/>
    <property type="project" value="TreeGrafter"/>
</dbReference>
<dbReference type="Pfam" id="PF13460">
    <property type="entry name" value="NAD_binding_10"/>
    <property type="match status" value="1"/>
</dbReference>
<evidence type="ECO:0000313" key="3">
    <source>
        <dbReference type="Proteomes" id="UP000277212"/>
    </source>
</evidence>
<evidence type="ECO:0000259" key="1">
    <source>
        <dbReference type="Pfam" id="PF13460"/>
    </source>
</evidence>
<keyword evidence="3" id="KW-1185">Reference proteome</keyword>
<dbReference type="AlphaFoldDB" id="A0A3M2RAZ8"/>
<feature type="domain" description="NAD(P)-binding" evidence="1">
    <location>
        <begin position="9"/>
        <end position="205"/>
    </location>
</feature>